<protein>
    <submittedName>
        <fullName evidence="1">Uncharacterized protein</fullName>
    </submittedName>
</protein>
<proteinExistence type="predicted"/>
<evidence type="ECO:0000313" key="2">
    <source>
        <dbReference type="Proteomes" id="UP001372338"/>
    </source>
</evidence>
<comment type="caution">
    <text evidence="1">The sequence shown here is derived from an EMBL/GenBank/DDBJ whole genome shotgun (WGS) entry which is preliminary data.</text>
</comment>
<evidence type="ECO:0000313" key="1">
    <source>
        <dbReference type="EMBL" id="KAK7250782.1"/>
    </source>
</evidence>
<accession>A0AAN9E8B6</accession>
<dbReference type="Proteomes" id="UP001372338">
    <property type="component" value="Unassembled WGS sequence"/>
</dbReference>
<name>A0AAN9E8B6_CROPI</name>
<gene>
    <name evidence="1" type="ORF">RIF29_33453</name>
</gene>
<dbReference type="AlphaFoldDB" id="A0AAN9E8B6"/>
<dbReference type="EMBL" id="JAYWIO010000007">
    <property type="protein sequence ID" value="KAK7250782.1"/>
    <property type="molecule type" value="Genomic_DNA"/>
</dbReference>
<keyword evidence="2" id="KW-1185">Reference proteome</keyword>
<reference evidence="1 2" key="1">
    <citation type="submission" date="2024-01" db="EMBL/GenBank/DDBJ databases">
        <title>The genomes of 5 underutilized Papilionoideae crops provide insights into root nodulation and disease resistanc.</title>
        <authorList>
            <person name="Yuan L."/>
        </authorList>
    </citation>
    <scope>NUCLEOTIDE SEQUENCE [LARGE SCALE GENOMIC DNA]</scope>
    <source>
        <strain evidence="1">ZHUSHIDOU_FW_LH</strain>
        <tissue evidence="1">Leaf</tissue>
    </source>
</reference>
<sequence length="163" mass="18768">MVLLAMAGWDLFPSLSKKHASLHEGFHICSFFEIVVGVAAPTNLIVKNISECFRELKLILLEVFLPFEFIRFGKQWIAINLHLELTPLNKMLHPENVELDKVKVVHFCAVREDIKMLVKKLWDLYENENLDYNNVVNVDKLKEALTEAVCVQFLPVSHAAYCD</sequence>
<organism evidence="1 2">
    <name type="scientific">Crotalaria pallida</name>
    <name type="common">Smooth rattlebox</name>
    <name type="synonym">Crotalaria striata</name>
    <dbReference type="NCBI Taxonomy" id="3830"/>
    <lineage>
        <taxon>Eukaryota</taxon>
        <taxon>Viridiplantae</taxon>
        <taxon>Streptophyta</taxon>
        <taxon>Embryophyta</taxon>
        <taxon>Tracheophyta</taxon>
        <taxon>Spermatophyta</taxon>
        <taxon>Magnoliopsida</taxon>
        <taxon>eudicotyledons</taxon>
        <taxon>Gunneridae</taxon>
        <taxon>Pentapetalae</taxon>
        <taxon>rosids</taxon>
        <taxon>fabids</taxon>
        <taxon>Fabales</taxon>
        <taxon>Fabaceae</taxon>
        <taxon>Papilionoideae</taxon>
        <taxon>50 kb inversion clade</taxon>
        <taxon>genistoids sensu lato</taxon>
        <taxon>core genistoids</taxon>
        <taxon>Crotalarieae</taxon>
        <taxon>Crotalaria</taxon>
    </lineage>
</organism>